<sequence>MTFPLLNLPNELLVKIFGLLEFDDFISMKSTCKVAKNVAEKNVKFMPKKEKDSMRIYFGFRRIGNCLTIVETCLDGKKKTLTFGSDENLMLYLSNLKIINRFFIDAYNPSFISHFTIGSLIENVEILNLSNIKIPMSATEILPLFKACKKLNHFCLESGSLINGKLLTLVDQMNYCYSVRCHGESNLEIDNECLQIISSKSTELTPVLQIFVPEIPSSITLTALVEFLRSTIFLQNSSISLSRVIGTRHELISSFFPLIRLLHFEATLYDFEAMISVSEDVYIRLNICNFQAPVLD</sequence>
<reference evidence="3" key="1">
    <citation type="submission" date="2022-11" db="UniProtKB">
        <authorList>
            <consortium name="WormBaseParasite"/>
        </authorList>
    </citation>
    <scope>IDENTIFICATION</scope>
</reference>
<feature type="domain" description="F-box" evidence="1">
    <location>
        <begin position="2"/>
        <end position="48"/>
    </location>
</feature>
<evidence type="ECO:0000259" key="1">
    <source>
        <dbReference type="PROSITE" id="PS50181"/>
    </source>
</evidence>
<keyword evidence="2" id="KW-1185">Reference proteome</keyword>
<accession>A0A914YCV3</accession>
<dbReference type="SUPFAM" id="SSF81383">
    <property type="entry name" value="F-box domain"/>
    <property type="match status" value="1"/>
</dbReference>
<dbReference type="Pfam" id="PF00646">
    <property type="entry name" value="F-box"/>
    <property type="match status" value="1"/>
</dbReference>
<evidence type="ECO:0000313" key="3">
    <source>
        <dbReference type="WBParaSite" id="PSU_v2.g18063.t1"/>
    </source>
</evidence>
<evidence type="ECO:0000313" key="2">
    <source>
        <dbReference type="Proteomes" id="UP000887577"/>
    </source>
</evidence>
<dbReference type="WBParaSite" id="PSU_v2.g18063.t1">
    <property type="protein sequence ID" value="PSU_v2.g18063.t1"/>
    <property type="gene ID" value="PSU_v2.g18063"/>
</dbReference>
<dbReference type="AlphaFoldDB" id="A0A914YCV3"/>
<dbReference type="Proteomes" id="UP000887577">
    <property type="component" value="Unplaced"/>
</dbReference>
<dbReference type="PROSITE" id="PS50181">
    <property type="entry name" value="FBOX"/>
    <property type="match status" value="1"/>
</dbReference>
<dbReference type="InterPro" id="IPR001810">
    <property type="entry name" value="F-box_dom"/>
</dbReference>
<dbReference type="InterPro" id="IPR036047">
    <property type="entry name" value="F-box-like_dom_sf"/>
</dbReference>
<protein>
    <submittedName>
        <fullName evidence="3">F-box domain-containing protein</fullName>
    </submittedName>
</protein>
<name>A0A914YCV3_9BILA</name>
<proteinExistence type="predicted"/>
<organism evidence="2 3">
    <name type="scientific">Panagrolaimus superbus</name>
    <dbReference type="NCBI Taxonomy" id="310955"/>
    <lineage>
        <taxon>Eukaryota</taxon>
        <taxon>Metazoa</taxon>
        <taxon>Ecdysozoa</taxon>
        <taxon>Nematoda</taxon>
        <taxon>Chromadorea</taxon>
        <taxon>Rhabditida</taxon>
        <taxon>Tylenchina</taxon>
        <taxon>Panagrolaimomorpha</taxon>
        <taxon>Panagrolaimoidea</taxon>
        <taxon>Panagrolaimidae</taxon>
        <taxon>Panagrolaimus</taxon>
    </lineage>
</organism>